<keyword evidence="4" id="KW-1185">Reference proteome</keyword>
<name>A0A5B1LPZ6_9ACTN</name>
<protein>
    <submittedName>
        <fullName evidence="3">Uncharacterized protein</fullName>
    </submittedName>
</protein>
<comment type="caution">
    <text evidence="3">The sequence shown here is derived from an EMBL/GenBank/DDBJ whole genome shotgun (WGS) entry which is preliminary data.</text>
</comment>
<dbReference type="EMBL" id="VUJV01000001">
    <property type="protein sequence ID" value="KAA1421657.1"/>
    <property type="molecule type" value="Genomic_DNA"/>
</dbReference>
<feature type="signal peptide" evidence="2">
    <location>
        <begin position="1"/>
        <end position="29"/>
    </location>
</feature>
<evidence type="ECO:0000256" key="2">
    <source>
        <dbReference type="SAM" id="SignalP"/>
    </source>
</evidence>
<feature type="chain" id="PRO_5023099263" evidence="2">
    <location>
        <begin position="30"/>
        <end position="497"/>
    </location>
</feature>
<dbReference type="Proteomes" id="UP000325003">
    <property type="component" value="Unassembled WGS sequence"/>
</dbReference>
<dbReference type="AlphaFoldDB" id="A0A5B1LPZ6"/>
<reference evidence="3 4" key="2">
    <citation type="submission" date="2019-09" db="EMBL/GenBank/DDBJ databases">
        <authorList>
            <person name="Jin C."/>
        </authorList>
    </citation>
    <scope>NUCLEOTIDE SEQUENCE [LARGE SCALE GENOMIC DNA]</scope>
    <source>
        <strain evidence="3 4">BN130099</strain>
    </source>
</reference>
<sequence length="497" mass="51136">MARRSFVPLAALALVVIGLAPVVTQPAAAAAAGGYCSHAGAPGIVTYEWSGGGDGESWDEAANWDRDDVGAPPIPGGMSVGPSTTEATDYVCIPAGSTVELKGANDWNRRINALDVQGLPGDPTVVRLGAGAFLRVFGDDDLMPSVVRPNAKVVLNAGGWGGPGLTEVRGTMFARTSGGFAPGFLTRRCSTESCATAAVDRGVLVIANAGELLLDKGGVNLVDYYAIRVHGLVRLSNDGYLAADHGTRFELQPRTAGSEVGSLEIDNDGGYYEGATPAVDEGLSVFINNGWIRKTGGAGTSIVSAVYSAGAGSRVDVDSGTLALPDGAVKPVHVARGKRYGTASCSYDDSYVCTAVTDPGVDLQAVTFRDPRSDPGGAKVEAHQSPGDPHAPSGIIGDPMTVHAQRLVATAARPAIIEIRYDASLLGAQTPATVKILRRATGTTTYVKVPTCRAADGTPPGSAVACVDRRPGKTRTVAGGDLVVVVRTQATSRWVGR</sequence>
<proteinExistence type="predicted"/>
<accession>A0A5B1LPZ6</accession>
<evidence type="ECO:0000256" key="1">
    <source>
        <dbReference type="SAM" id="MobiDB-lite"/>
    </source>
</evidence>
<evidence type="ECO:0000313" key="4">
    <source>
        <dbReference type="Proteomes" id="UP000325003"/>
    </source>
</evidence>
<dbReference type="RefSeq" id="WP_149727117.1">
    <property type="nucleotide sequence ID" value="NZ_VUJV01000001.1"/>
</dbReference>
<organism evidence="3 4">
    <name type="scientific">Nocardioides humilatus</name>
    <dbReference type="NCBI Taxonomy" id="2607660"/>
    <lineage>
        <taxon>Bacteria</taxon>
        <taxon>Bacillati</taxon>
        <taxon>Actinomycetota</taxon>
        <taxon>Actinomycetes</taxon>
        <taxon>Propionibacteriales</taxon>
        <taxon>Nocardioidaceae</taxon>
        <taxon>Nocardioides</taxon>
    </lineage>
</organism>
<keyword evidence="2" id="KW-0732">Signal</keyword>
<feature type="region of interest" description="Disordered" evidence="1">
    <location>
        <begin position="371"/>
        <end position="393"/>
    </location>
</feature>
<evidence type="ECO:0000313" key="3">
    <source>
        <dbReference type="EMBL" id="KAA1421657.1"/>
    </source>
</evidence>
<gene>
    <name evidence="3" type="ORF">F0U44_05110</name>
</gene>
<reference evidence="3 4" key="1">
    <citation type="submission" date="2019-09" db="EMBL/GenBank/DDBJ databases">
        <title>Nocardioides panacisoli sp. nov., isolated from the soil of a ginseng field.</title>
        <authorList>
            <person name="Cho C."/>
        </authorList>
    </citation>
    <scope>NUCLEOTIDE SEQUENCE [LARGE SCALE GENOMIC DNA]</scope>
    <source>
        <strain evidence="3 4">BN130099</strain>
    </source>
</reference>